<evidence type="ECO:0000256" key="2">
    <source>
        <dbReference type="ARBA" id="ARBA00006966"/>
    </source>
</evidence>
<dbReference type="AlphaFoldDB" id="A0A7D7S4Z7"/>
<feature type="domain" description="Aromatic amino acid beta-eliminating lyase/threonine aldolase" evidence="5">
    <location>
        <begin position="14"/>
        <end position="300"/>
    </location>
</feature>
<keyword evidence="4" id="KW-0663">Pyridoxal phosphate</keyword>
<dbReference type="InterPro" id="IPR015421">
    <property type="entry name" value="PyrdxlP-dep_Trfase_major"/>
</dbReference>
<name>A0A7D7S4Z7_9NEIS</name>
<dbReference type="PANTHER" id="PTHR48097:SF5">
    <property type="entry name" value="LOW SPECIFICITY L-THREONINE ALDOLASE"/>
    <property type="match status" value="1"/>
</dbReference>
<comment type="similarity">
    <text evidence="2">Belongs to the threonine aldolase family.</text>
</comment>
<evidence type="ECO:0000256" key="4">
    <source>
        <dbReference type="ARBA" id="ARBA00022898"/>
    </source>
</evidence>
<comment type="subunit">
    <text evidence="3">Homotetramer.</text>
</comment>
<dbReference type="InterPro" id="IPR015424">
    <property type="entry name" value="PyrdxlP-dep_Trfase"/>
</dbReference>
<evidence type="ECO:0000259" key="5">
    <source>
        <dbReference type="Pfam" id="PF01212"/>
    </source>
</evidence>
<dbReference type="KEGG" id="nsg:H3L94_11595"/>
<comment type="cofactor">
    <cofactor evidence="1">
        <name>pyridoxal 5'-phosphate</name>
        <dbReference type="ChEBI" id="CHEBI:597326"/>
    </cofactor>
</comment>
<dbReference type="InterPro" id="IPR001597">
    <property type="entry name" value="ArAA_b-elim_lyase/Thr_aldolase"/>
</dbReference>
<dbReference type="RefSeq" id="WP_182122108.1">
    <property type="nucleotide sequence ID" value="NZ_CP059567.1"/>
</dbReference>
<dbReference type="EMBL" id="CP059567">
    <property type="protein sequence ID" value="QMT40446.1"/>
    <property type="molecule type" value="Genomic_DNA"/>
</dbReference>
<gene>
    <name evidence="6" type="ORF">H3L94_11595</name>
</gene>
<evidence type="ECO:0000313" key="7">
    <source>
        <dbReference type="Proteomes" id="UP000514752"/>
    </source>
</evidence>
<dbReference type="Pfam" id="PF01212">
    <property type="entry name" value="Beta_elim_lyase"/>
    <property type="match status" value="1"/>
</dbReference>
<evidence type="ECO:0000256" key="3">
    <source>
        <dbReference type="ARBA" id="ARBA00011881"/>
    </source>
</evidence>
<dbReference type="Gene3D" id="3.90.1150.10">
    <property type="entry name" value="Aspartate Aminotransferase, domain 1"/>
    <property type="match status" value="1"/>
</dbReference>
<dbReference type="Proteomes" id="UP000514752">
    <property type="component" value="Chromosome"/>
</dbReference>
<dbReference type="GO" id="GO:0016829">
    <property type="term" value="F:lyase activity"/>
    <property type="evidence" value="ECO:0007669"/>
    <property type="project" value="InterPro"/>
</dbReference>
<organism evidence="6 7">
    <name type="scientific">Neisseria shayeganii</name>
    <dbReference type="NCBI Taxonomy" id="607712"/>
    <lineage>
        <taxon>Bacteria</taxon>
        <taxon>Pseudomonadati</taxon>
        <taxon>Pseudomonadota</taxon>
        <taxon>Betaproteobacteria</taxon>
        <taxon>Neisseriales</taxon>
        <taxon>Neisseriaceae</taxon>
        <taxon>Neisseria</taxon>
    </lineage>
</organism>
<accession>A0A7D7S4Z7</accession>
<protein>
    <submittedName>
        <fullName evidence="6">Low specificity L-threonine aldolase</fullName>
    </submittedName>
</protein>
<sequence length="346" mass="37601">MSFPLLHAQDTLSFASDNYAGVHPHIMAALETANGGHVSAYGNDPYTAHLHTLIRQHFGEQAEAWPVFNGTGANVLGLQALLPRWGAVVCAESAHIHQDENAAPQAVGGLKLWTVPTPDGKLTPELIARQAHGWGNEHRAQPLAVYLSQSTECGTCYQIEEIRAIADYAHRHGMAVFMDGARLANAAAFLDTDLKTLSTDAGVDLLSFGGTKNGLMFGECLVVCRPEAVSGLAYLRKINLQLASKMRFISAQLIALLESGLWLQNAEHANRMAQRLAAGLRQNGEANILYPVEANAVFAQLPPDAAARARRHFDFYDWDQQGTVRLMCSYDTQPEHVDALLAAIRG</sequence>
<dbReference type="PANTHER" id="PTHR48097">
    <property type="entry name" value="L-THREONINE ALDOLASE-RELATED"/>
    <property type="match status" value="1"/>
</dbReference>
<dbReference type="InterPro" id="IPR015422">
    <property type="entry name" value="PyrdxlP-dep_Trfase_small"/>
</dbReference>
<evidence type="ECO:0000256" key="1">
    <source>
        <dbReference type="ARBA" id="ARBA00001933"/>
    </source>
</evidence>
<dbReference type="Gene3D" id="3.40.640.10">
    <property type="entry name" value="Type I PLP-dependent aspartate aminotransferase-like (Major domain)"/>
    <property type="match status" value="1"/>
</dbReference>
<proteinExistence type="inferred from homology"/>
<dbReference type="CDD" id="cd06502">
    <property type="entry name" value="TA_like"/>
    <property type="match status" value="1"/>
</dbReference>
<evidence type="ECO:0000313" key="6">
    <source>
        <dbReference type="EMBL" id="QMT40446.1"/>
    </source>
</evidence>
<dbReference type="GO" id="GO:0006520">
    <property type="term" value="P:amino acid metabolic process"/>
    <property type="evidence" value="ECO:0007669"/>
    <property type="project" value="InterPro"/>
</dbReference>
<dbReference type="SUPFAM" id="SSF53383">
    <property type="entry name" value="PLP-dependent transferases"/>
    <property type="match status" value="1"/>
</dbReference>
<reference evidence="6 7" key="1">
    <citation type="submission" date="2020-07" db="EMBL/GenBank/DDBJ databases">
        <title>Genomic diversity of species in the Neisseriaceae family.</title>
        <authorList>
            <person name="Vincent A.T."/>
            <person name="Bernet E."/>
            <person name="Veyrier F.J."/>
        </authorList>
    </citation>
    <scope>NUCLEOTIDE SEQUENCE [LARGE SCALE GENOMIC DNA]</scope>
    <source>
        <strain evidence="6 7">DSM 22244</strain>
    </source>
</reference>